<evidence type="ECO:0000313" key="1">
    <source>
        <dbReference type="EMBL" id="KAK4024594.1"/>
    </source>
</evidence>
<proteinExistence type="predicted"/>
<reference evidence="1 2" key="1">
    <citation type="journal article" date="2023" name="Nucleic Acids Res.">
        <title>The hologenome of Daphnia magna reveals possible DNA methylation and microbiome-mediated evolution of the host genome.</title>
        <authorList>
            <person name="Chaturvedi A."/>
            <person name="Li X."/>
            <person name="Dhandapani V."/>
            <person name="Marshall H."/>
            <person name="Kissane S."/>
            <person name="Cuenca-Cambronero M."/>
            <person name="Asole G."/>
            <person name="Calvet F."/>
            <person name="Ruiz-Romero M."/>
            <person name="Marangio P."/>
            <person name="Guigo R."/>
            <person name="Rago D."/>
            <person name="Mirbahai L."/>
            <person name="Eastwood N."/>
            <person name="Colbourne J.K."/>
            <person name="Zhou J."/>
            <person name="Mallon E."/>
            <person name="Orsini L."/>
        </authorList>
    </citation>
    <scope>NUCLEOTIDE SEQUENCE [LARGE SCALE GENOMIC DNA]</scope>
    <source>
        <strain evidence="1">LRV0_1</strain>
    </source>
</reference>
<protein>
    <submittedName>
        <fullName evidence="1">Uncharacterized protein</fullName>
    </submittedName>
</protein>
<comment type="caution">
    <text evidence="1">The sequence shown here is derived from an EMBL/GenBank/DDBJ whole genome shotgun (WGS) entry which is preliminary data.</text>
</comment>
<name>A0ABR0AHM9_9CRUS</name>
<keyword evidence="2" id="KW-1185">Reference proteome</keyword>
<organism evidence="1 2">
    <name type="scientific">Daphnia magna</name>
    <dbReference type="NCBI Taxonomy" id="35525"/>
    <lineage>
        <taxon>Eukaryota</taxon>
        <taxon>Metazoa</taxon>
        <taxon>Ecdysozoa</taxon>
        <taxon>Arthropoda</taxon>
        <taxon>Crustacea</taxon>
        <taxon>Branchiopoda</taxon>
        <taxon>Diplostraca</taxon>
        <taxon>Cladocera</taxon>
        <taxon>Anomopoda</taxon>
        <taxon>Daphniidae</taxon>
        <taxon>Daphnia</taxon>
    </lineage>
</organism>
<sequence>MDTPSRGRFLASSYPLTASTTPGVGGSLPEIAITSSTGMSDTRFDSLERTGLLATACTPRWCPPHNVTGPTTSAPFPQNRSVAAPQLETMGHDISLCNFTTWREQWQAYFRLEQLDVHPIPTQSAALKTTMSTQMLHTVEIAFGTWDEAVTTPDNILDAIYAHIRSNEA</sequence>
<accession>A0ABR0AHM9</accession>
<dbReference type="EMBL" id="JAOYFB010000037">
    <property type="protein sequence ID" value="KAK4024594.1"/>
    <property type="molecule type" value="Genomic_DNA"/>
</dbReference>
<evidence type="ECO:0000313" key="2">
    <source>
        <dbReference type="Proteomes" id="UP001234178"/>
    </source>
</evidence>
<gene>
    <name evidence="1" type="ORF">OUZ56_010017</name>
</gene>
<dbReference type="Proteomes" id="UP001234178">
    <property type="component" value="Unassembled WGS sequence"/>
</dbReference>